<name>A0A6B3L6Z9_9BACT</name>
<dbReference type="EMBL" id="CP066776">
    <property type="protein sequence ID" value="QQL45198.1"/>
    <property type="molecule type" value="Genomic_DNA"/>
</dbReference>
<dbReference type="RefSeq" id="WP_235203514.1">
    <property type="nucleotide sequence ID" value="NZ_CP066776.1"/>
</dbReference>
<accession>A0A6B3L6Z9</accession>
<feature type="compositionally biased region" description="Basic and acidic residues" evidence="1">
    <location>
        <begin position="147"/>
        <end position="158"/>
    </location>
</feature>
<protein>
    <submittedName>
        <fullName evidence="3">Uncharacterized protein</fullName>
    </submittedName>
</protein>
<organism evidence="3 4">
    <name type="scientific">Sulfuriroseicoccus oceanibius</name>
    <dbReference type="NCBI Taxonomy" id="2707525"/>
    <lineage>
        <taxon>Bacteria</taxon>
        <taxon>Pseudomonadati</taxon>
        <taxon>Verrucomicrobiota</taxon>
        <taxon>Verrucomicrobiia</taxon>
        <taxon>Verrucomicrobiales</taxon>
        <taxon>Verrucomicrobiaceae</taxon>
        <taxon>Sulfuriroseicoccus</taxon>
    </lineage>
</organism>
<evidence type="ECO:0000256" key="2">
    <source>
        <dbReference type="SAM" id="SignalP"/>
    </source>
</evidence>
<gene>
    <name evidence="3" type="ORF">G3M56_001005</name>
</gene>
<keyword evidence="2" id="KW-0732">Signal</keyword>
<dbReference type="Proteomes" id="UP000475117">
    <property type="component" value="Chromosome"/>
</dbReference>
<evidence type="ECO:0000256" key="1">
    <source>
        <dbReference type="SAM" id="MobiDB-lite"/>
    </source>
</evidence>
<evidence type="ECO:0000313" key="4">
    <source>
        <dbReference type="Proteomes" id="UP000475117"/>
    </source>
</evidence>
<dbReference type="AlphaFoldDB" id="A0A6B3L6Z9"/>
<feature type="signal peptide" evidence="2">
    <location>
        <begin position="1"/>
        <end position="31"/>
    </location>
</feature>
<dbReference type="KEGG" id="soa:G3M56_001005"/>
<evidence type="ECO:0000313" key="3">
    <source>
        <dbReference type="EMBL" id="QQL45198.1"/>
    </source>
</evidence>
<reference evidence="3 4" key="1">
    <citation type="submission" date="2020-12" db="EMBL/GenBank/DDBJ databases">
        <title>Sulforoseuscoccus oceanibium gen. nov., sp. nov., a representative of the phylum Verrucomicrobia with special cytoplasmic membrane, and proposal of Sulforoseuscoccusaceae fam. nov.</title>
        <authorList>
            <person name="Xi F."/>
        </authorList>
    </citation>
    <scope>NUCLEOTIDE SEQUENCE [LARGE SCALE GENOMIC DNA]</scope>
    <source>
        <strain evidence="3 4">T37</strain>
    </source>
</reference>
<dbReference type="Gene3D" id="2.180.10.10">
    <property type="entry name" value="RHS repeat-associated core"/>
    <property type="match status" value="1"/>
</dbReference>
<feature type="chain" id="PRO_5043882141" evidence="2">
    <location>
        <begin position="32"/>
        <end position="178"/>
    </location>
</feature>
<feature type="region of interest" description="Disordered" evidence="1">
    <location>
        <begin position="142"/>
        <end position="178"/>
    </location>
</feature>
<keyword evidence="4" id="KW-1185">Reference proteome</keyword>
<sequence>MKTMRARKMMRDLTLVLGLSAVLGMVPQALAQGGREAGVLAKVVLHDDGGRTEWIDDKNERVTESRRFDALGNLVTKQIFKLDANGRAREMVLMNADNRIVARTRYGYDEFGRAKEQRTYNRRGVMIHQLIYKYDSNGNPLPPVERSMVDHQNKREPRAPMAPLLTPNGRIKQRVEAE</sequence>
<proteinExistence type="predicted"/>